<dbReference type="RefSeq" id="WP_263739311.1">
    <property type="nucleotide sequence ID" value="NZ_JAOWKZ010000002.1"/>
</dbReference>
<dbReference type="Proteomes" id="UP001652564">
    <property type="component" value="Unassembled WGS sequence"/>
</dbReference>
<accession>A0ABT2ZLW1</accession>
<evidence type="ECO:0000313" key="2">
    <source>
        <dbReference type="Proteomes" id="UP001652564"/>
    </source>
</evidence>
<keyword evidence="2" id="KW-1185">Reference proteome</keyword>
<organism evidence="1 2">
    <name type="scientific">Albidovulum litorale</name>
    <dbReference type="NCBI Taxonomy" id="2984134"/>
    <lineage>
        <taxon>Bacteria</taxon>
        <taxon>Pseudomonadati</taxon>
        <taxon>Pseudomonadota</taxon>
        <taxon>Alphaproteobacteria</taxon>
        <taxon>Rhodobacterales</taxon>
        <taxon>Paracoccaceae</taxon>
        <taxon>Albidovulum</taxon>
    </lineage>
</organism>
<comment type="caution">
    <text evidence="1">The sequence shown here is derived from an EMBL/GenBank/DDBJ whole genome shotgun (WGS) entry which is preliminary data.</text>
</comment>
<gene>
    <name evidence="1" type="ORF">OEZ71_07405</name>
</gene>
<evidence type="ECO:0000313" key="1">
    <source>
        <dbReference type="EMBL" id="MCV2872120.1"/>
    </source>
</evidence>
<proteinExistence type="predicted"/>
<dbReference type="EMBL" id="JAOWKZ010000002">
    <property type="protein sequence ID" value="MCV2872120.1"/>
    <property type="molecule type" value="Genomic_DNA"/>
</dbReference>
<protein>
    <submittedName>
        <fullName evidence="1">Uncharacterized protein</fullName>
    </submittedName>
</protein>
<sequence length="125" mass="13487">MNEPALAVGHIRAGLWEAELSAPGDKPPAVEIWHLEKKLDGVKVGARSARGTWPVSVPIPVALLSDGVQTFLVKEAAGDTLLGRFTIVTGAPLEDDIRAELDLLRAELDLLKKAFRRHCLDSAES</sequence>
<name>A0ABT2ZLW1_9RHOB</name>
<reference evidence="1 2" key="1">
    <citation type="submission" date="2022-10" db="EMBL/GenBank/DDBJ databases">
        <title>Defluviimonas sp. nov., isolated from ocean surface sediments.</title>
        <authorList>
            <person name="He W."/>
            <person name="Wang L."/>
            <person name="Zhang D.-F."/>
        </authorList>
    </citation>
    <scope>NUCLEOTIDE SEQUENCE [LARGE SCALE GENOMIC DNA]</scope>
    <source>
        <strain evidence="1 2">WL0050</strain>
    </source>
</reference>